<evidence type="ECO:0000313" key="3">
    <source>
        <dbReference type="Proteomes" id="UP000014962"/>
    </source>
</evidence>
<feature type="signal peptide" evidence="1">
    <location>
        <begin position="1"/>
        <end position="24"/>
    </location>
</feature>
<keyword evidence="1" id="KW-0732">Signal</keyword>
<keyword evidence="3" id="KW-1185">Reference proteome</keyword>
<dbReference type="AlphaFoldDB" id="S7WTT2"/>
<dbReference type="PROSITE" id="PS51257">
    <property type="entry name" value="PROKAR_LIPOPROTEIN"/>
    <property type="match status" value="1"/>
</dbReference>
<sequence>MLKSKMRNILFTALTCAILLSSCANEKAPNPFKITKNHIGLLTDSTQVKELDAIFVNDSVVRYIAGDEFIGSVNTIEIFEKGGKKLLDLSPREALDSTSVISSINIIDSRYNTDKNISNLSTYKDISEAYKVSKVDNLINVIVVSVNEINASFTIDKKELPASMRFDMGMNIDPIQIPGKAKIKYFMVHW</sequence>
<name>S7WTT2_9FLAO</name>
<accession>S7WTT2</accession>
<dbReference type="eggNOG" id="COG0668">
    <property type="taxonomic scope" value="Bacteria"/>
</dbReference>
<feature type="chain" id="PRO_5004547041" evidence="1">
    <location>
        <begin position="25"/>
        <end position="190"/>
    </location>
</feature>
<evidence type="ECO:0000256" key="1">
    <source>
        <dbReference type="SAM" id="SignalP"/>
    </source>
</evidence>
<dbReference type="Proteomes" id="UP000014962">
    <property type="component" value="Unassembled WGS sequence"/>
</dbReference>
<dbReference type="RefSeq" id="WP_020896645.1">
    <property type="nucleotide sequence ID" value="NZ_ATMR01000203.1"/>
</dbReference>
<reference evidence="2 3" key="1">
    <citation type="journal article" date="2013" name="Genome Announc.">
        <title>Draft Genome Sequence of Winogradskyella psychrotolerans RS-3T, Isolated from the Marine Transect of Kongsfjorden, Ny-Alesund, Svalbard, Arctic Ocean.</title>
        <authorList>
            <person name="Kumar Pinnaka A."/>
            <person name="Ara S."/>
            <person name="Singh A."/>
            <person name="Shivaji S."/>
        </authorList>
    </citation>
    <scope>NUCLEOTIDE SEQUENCE [LARGE SCALE GENOMIC DNA]</scope>
    <source>
        <strain evidence="2 3">RS-3</strain>
    </source>
</reference>
<gene>
    <name evidence="2" type="ORF">ADIWIN_3816</name>
</gene>
<comment type="caution">
    <text evidence="2">The sequence shown here is derived from an EMBL/GenBank/DDBJ whole genome shotgun (WGS) entry which is preliminary data.</text>
</comment>
<dbReference type="STRING" id="641526.ADIWIN_3816"/>
<dbReference type="EMBL" id="ATMR01000203">
    <property type="protein sequence ID" value="EPR70134.1"/>
    <property type="molecule type" value="Genomic_DNA"/>
</dbReference>
<evidence type="ECO:0000313" key="2">
    <source>
        <dbReference type="EMBL" id="EPR70134.1"/>
    </source>
</evidence>
<protein>
    <submittedName>
        <fullName evidence="2">Uncharacterized protein</fullName>
    </submittedName>
</protein>
<proteinExistence type="predicted"/>
<dbReference type="PATRIC" id="fig|641526.4.peg.3787"/>
<organism evidence="2 3">
    <name type="scientific">Winogradskyella psychrotolerans RS-3</name>
    <dbReference type="NCBI Taxonomy" id="641526"/>
    <lineage>
        <taxon>Bacteria</taxon>
        <taxon>Pseudomonadati</taxon>
        <taxon>Bacteroidota</taxon>
        <taxon>Flavobacteriia</taxon>
        <taxon>Flavobacteriales</taxon>
        <taxon>Flavobacteriaceae</taxon>
        <taxon>Winogradskyella</taxon>
    </lineage>
</organism>